<dbReference type="Proteomes" id="UP001341840">
    <property type="component" value="Unassembled WGS sequence"/>
</dbReference>
<feature type="region of interest" description="Disordered" evidence="1">
    <location>
        <begin position="159"/>
        <end position="190"/>
    </location>
</feature>
<gene>
    <name evidence="4" type="ORF">PIB30_003665</name>
</gene>
<evidence type="ECO:0000256" key="2">
    <source>
        <dbReference type="SAM" id="SignalP"/>
    </source>
</evidence>
<dbReference type="PANTHER" id="PTHR33021">
    <property type="entry name" value="BLUE COPPER PROTEIN"/>
    <property type="match status" value="1"/>
</dbReference>
<dbReference type="PANTHER" id="PTHR33021:SF408">
    <property type="entry name" value="PHYTOCYANIN DOMAIN-CONTAINING PROTEIN"/>
    <property type="match status" value="1"/>
</dbReference>
<evidence type="ECO:0000313" key="5">
    <source>
        <dbReference type="Proteomes" id="UP001341840"/>
    </source>
</evidence>
<dbReference type="EMBL" id="JASCZI010271867">
    <property type="protein sequence ID" value="MED6216019.1"/>
    <property type="molecule type" value="Genomic_DNA"/>
</dbReference>
<dbReference type="PROSITE" id="PS51485">
    <property type="entry name" value="PHYTOCYANIN"/>
    <property type="match status" value="1"/>
</dbReference>
<organism evidence="4 5">
    <name type="scientific">Stylosanthes scabra</name>
    <dbReference type="NCBI Taxonomy" id="79078"/>
    <lineage>
        <taxon>Eukaryota</taxon>
        <taxon>Viridiplantae</taxon>
        <taxon>Streptophyta</taxon>
        <taxon>Embryophyta</taxon>
        <taxon>Tracheophyta</taxon>
        <taxon>Spermatophyta</taxon>
        <taxon>Magnoliopsida</taxon>
        <taxon>eudicotyledons</taxon>
        <taxon>Gunneridae</taxon>
        <taxon>Pentapetalae</taxon>
        <taxon>rosids</taxon>
        <taxon>fabids</taxon>
        <taxon>Fabales</taxon>
        <taxon>Fabaceae</taxon>
        <taxon>Papilionoideae</taxon>
        <taxon>50 kb inversion clade</taxon>
        <taxon>dalbergioids sensu lato</taxon>
        <taxon>Dalbergieae</taxon>
        <taxon>Pterocarpus clade</taxon>
        <taxon>Stylosanthes</taxon>
    </lineage>
</organism>
<name>A0ABU6Z0J3_9FABA</name>
<dbReference type="CDD" id="cd04216">
    <property type="entry name" value="Phytocyanin"/>
    <property type="match status" value="1"/>
</dbReference>
<keyword evidence="2" id="KW-0732">Signal</keyword>
<dbReference type="InterPro" id="IPR008972">
    <property type="entry name" value="Cupredoxin"/>
</dbReference>
<dbReference type="InterPro" id="IPR039391">
    <property type="entry name" value="Phytocyanin-like"/>
</dbReference>
<dbReference type="InterPro" id="IPR003245">
    <property type="entry name" value="Phytocyanin_dom"/>
</dbReference>
<accession>A0ABU6Z0J3</accession>
<keyword evidence="5" id="KW-1185">Reference proteome</keyword>
<evidence type="ECO:0000313" key="4">
    <source>
        <dbReference type="EMBL" id="MED6216019.1"/>
    </source>
</evidence>
<dbReference type="SUPFAM" id="SSF49503">
    <property type="entry name" value="Cupredoxins"/>
    <property type="match status" value="1"/>
</dbReference>
<dbReference type="Gene3D" id="2.60.40.420">
    <property type="entry name" value="Cupredoxins - blue copper proteins"/>
    <property type="match status" value="1"/>
</dbReference>
<sequence>MALSRTLIIILVALSTIFSSTIAEDEEYIVGDYYGWRTFFDYQAWAANKNFYVGDRIVFNYLPGWDNVVKVTPEDFITCTVSPDAITLKSGHDEIRLEDTGARWYISSVSDHCKLGQKLAIYVRPARSPPAPAPAWTPITPSAEPPYYFPPQVGPTPAASAPWSPITPSAESPYAPRKVPAPTTHAPMSPMTPSAEPSYYYVPTGPPAPAPYSQSHSASWTNDFSGRFARSMPKKPFKIFH</sequence>
<protein>
    <recommendedName>
        <fullName evidence="3">Phytocyanin domain-containing protein</fullName>
    </recommendedName>
</protein>
<feature type="chain" id="PRO_5046945261" description="Phytocyanin domain-containing protein" evidence="2">
    <location>
        <begin position="24"/>
        <end position="241"/>
    </location>
</feature>
<proteinExistence type="predicted"/>
<reference evidence="4 5" key="1">
    <citation type="journal article" date="2023" name="Plants (Basel)">
        <title>Bridging the Gap: Combining Genomics and Transcriptomics Approaches to Understand Stylosanthes scabra, an Orphan Legume from the Brazilian Caatinga.</title>
        <authorList>
            <person name="Ferreira-Neto J.R.C."/>
            <person name="da Silva M.D."/>
            <person name="Binneck E."/>
            <person name="de Melo N.F."/>
            <person name="da Silva R.H."/>
            <person name="de Melo A.L.T.M."/>
            <person name="Pandolfi V."/>
            <person name="Bustamante F.O."/>
            <person name="Brasileiro-Vidal A.C."/>
            <person name="Benko-Iseppon A.M."/>
        </authorList>
    </citation>
    <scope>NUCLEOTIDE SEQUENCE [LARGE SCALE GENOMIC DNA]</scope>
    <source>
        <tissue evidence="4">Leaves</tissue>
    </source>
</reference>
<feature type="domain" description="Phytocyanin" evidence="3">
    <location>
        <begin position="26"/>
        <end position="125"/>
    </location>
</feature>
<feature type="signal peptide" evidence="2">
    <location>
        <begin position="1"/>
        <end position="23"/>
    </location>
</feature>
<evidence type="ECO:0000259" key="3">
    <source>
        <dbReference type="PROSITE" id="PS51485"/>
    </source>
</evidence>
<dbReference type="Pfam" id="PF02298">
    <property type="entry name" value="Cu_bind_like"/>
    <property type="match status" value="1"/>
</dbReference>
<comment type="caution">
    <text evidence="4">The sequence shown here is derived from an EMBL/GenBank/DDBJ whole genome shotgun (WGS) entry which is preliminary data.</text>
</comment>
<evidence type="ECO:0000256" key="1">
    <source>
        <dbReference type="SAM" id="MobiDB-lite"/>
    </source>
</evidence>